<comment type="caution">
    <text evidence="1">The sequence shown here is derived from an EMBL/GenBank/DDBJ whole genome shotgun (WGS) entry which is preliminary data.</text>
</comment>
<proteinExistence type="predicted"/>
<organism evidence="1 2">
    <name type="scientific">Porites lobata</name>
    <dbReference type="NCBI Taxonomy" id="104759"/>
    <lineage>
        <taxon>Eukaryota</taxon>
        <taxon>Metazoa</taxon>
        <taxon>Cnidaria</taxon>
        <taxon>Anthozoa</taxon>
        <taxon>Hexacorallia</taxon>
        <taxon>Scleractinia</taxon>
        <taxon>Fungiina</taxon>
        <taxon>Poritidae</taxon>
        <taxon>Porites</taxon>
    </lineage>
</organism>
<feature type="non-terminal residue" evidence="1">
    <location>
        <position position="281"/>
    </location>
</feature>
<feature type="non-terminal residue" evidence="1">
    <location>
        <position position="1"/>
    </location>
</feature>
<reference evidence="1 2" key="1">
    <citation type="submission" date="2022-05" db="EMBL/GenBank/DDBJ databases">
        <authorList>
            <consortium name="Genoscope - CEA"/>
            <person name="William W."/>
        </authorList>
    </citation>
    <scope>NUCLEOTIDE SEQUENCE [LARGE SCALE GENOMIC DNA]</scope>
</reference>
<evidence type="ECO:0000313" key="1">
    <source>
        <dbReference type="EMBL" id="CAH3141265.1"/>
    </source>
</evidence>
<dbReference type="EMBL" id="CALNXK010000066">
    <property type="protein sequence ID" value="CAH3141265.1"/>
    <property type="molecule type" value="Genomic_DNA"/>
</dbReference>
<dbReference type="Proteomes" id="UP001159405">
    <property type="component" value="Unassembled WGS sequence"/>
</dbReference>
<sequence>LVYLAAPEDCVLLSTLLNMPDIHPNPGPHDGQQENRLVDGVDLTTAHRDSSNGSNGGADTILFRSGNDLLSLRRFALRPQAPGLNTLKQLGILRYRGQSRVKNRAADAFLNPNETARDGQAIEVVKSRRPVKSCPVRELNAKRCLTALHRAPVKRKNSPSLFAVPNCMFVNICSLSKTKNRVRAPVSLEADMRSNDIDVCVVSETHLKPAQPDAVVIIADYAVFRRDRNWSGKDMRNKGGDLMNHLLSFVDQTMDSHPGTVVVCGGDLNQLNIKQFEQLTG</sequence>
<keyword evidence="2" id="KW-1185">Reference proteome</keyword>
<name>A0ABN8PCU6_9CNID</name>
<protein>
    <submittedName>
        <fullName evidence="1">Uncharacterized protein</fullName>
    </submittedName>
</protein>
<evidence type="ECO:0000313" key="2">
    <source>
        <dbReference type="Proteomes" id="UP001159405"/>
    </source>
</evidence>
<accession>A0ABN8PCU6</accession>
<gene>
    <name evidence="1" type="ORF">PLOB_00041710</name>
</gene>